<accession>A0A2T7NMK4</accession>
<keyword evidence="3" id="KW-1185">Reference proteome</keyword>
<name>A0A2T7NMK4_POMCA</name>
<dbReference type="AlphaFoldDB" id="A0A2T7NMK4"/>
<dbReference type="EMBL" id="PZQS01000011">
    <property type="protein sequence ID" value="PVD22399.1"/>
    <property type="molecule type" value="Genomic_DNA"/>
</dbReference>
<comment type="caution">
    <text evidence="2">The sequence shown here is derived from an EMBL/GenBank/DDBJ whole genome shotgun (WGS) entry which is preliminary data.</text>
</comment>
<sequence>MTGQRTSSSASTKVFFGKLCACRVTYERLSLSTLRAQYARTHQTHPRAHTNAHSLSTREDGVKNLGTPPTLTPPTPLSCNACCQSAPPCRPPCLLWERSATSCNVHCQTWRANPITSCTAPRSRLLQRKLLLLAELSFTDLLRCEQATFTLTVTATAIPQMAVQSGGELSPGTSTTTTTTVMRSGSSYTRPSCTPTPLPDFLPTPHSPGMGVSRGRSFVRELTRVLSSLRSSPASQVTA</sequence>
<protein>
    <submittedName>
        <fullName evidence="2">Uncharacterized protein</fullName>
    </submittedName>
</protein>
<feature type="compositionally biased region" description="Low complexity" evidence="1">
    <location>
        <begin position="165"/>
        <end position="187"/>
    </location>
</feature>
<evidence type="ECO:0000256" key="1">
    <source>
        <dbReference type="SAM" id="MobiDB-lite"/>
    </source>
</evidence>
<gene>
    <name evidence="2" type="ORF">C0Q70_18210</name>
</gene>
<feature type="compositionally biased region" description="Pro residues" evidence="1">
    <location>
        <begin position="194"/>
        <end position="206"/>
    </location>
</feature>
<feature type="region of interest" description="Disordered" evidence="1">
    <location>
        <begin position="165"/>
        <end position="212"/>
    </location>
</feature>
<evidence type="ECO:0000313" key="3">
    <source>
        <dbReference type="Proteomes" id="UP000245119"/>
    </source>
</evidence>
<dbReference type="Proteomes" id="UP000245119">
    <property type="component" value="Linkage Group LG11"/>
</dbReference>
<proteinExistence type="predicted"/>
<reference evidence="2 3" key="1">
    <citation type="submission" date="2018-04" db="EMBL/GenBank/DDBJ databases">
        <title>The genome of golden apple snail Pomacea canaliculata provides insight into stress tolerance and invasive adaptation.</title>
        <authorList>
            <person name="Liu C."/>
            <person name="Liu B."/>
            <person name="Ren Y."/>
            <person name="Zhang Y."/>
            <person name="Wang H."/>
            <person name="Li S."/>
            <person name="Jiang F."/>
            <person name="Yin L."/>
            <person name="Zhang G."/>
            <person name="Qian W."/>
            <person name="Fan W."/>
        </authorList>
    </citation>
    <scope>NUCLEOTIDE SEQUENCE [LARGE SCALE GENOMIC DNA]</scope>
    <source>
        <strain evidence="2">SZHN2017</strain>
        <tissue evidence="2">Muscle</tissue>
    </source>
</reference>
<evidence type="ECO:0000313" key="2">
    <source>
        <dbReference type="EMBL" id="PVD22399.1"/>
    </source>
</evidence>
<organism evidence="2 3">
    <name type="scientific">Pomacea canaliculata</name>
    <name type="common">Golden apple snail</name>
    <dbReference type="NCBI Taxonomy" id="400727"/>
    <lineage>
        <taxon>Eukaryota</taxon>
        <taxon>Metazoa</taxon>
        <taxon>Spiralia</taxon>
        <taxon>Lophotrochozoa</taxon>
        <taxon>Mollusca</taxon>
        <taxon>Gastropoda</taxon>
        <taxon>Caenogastropoda</taxon>
        <taxon>Architaenioglossa</taxon>
        <taxon>Ampullarioidea</taxon>
        <taxon>Ampullariidae</taxon>
        <taxon>Pomacea</taxon>
    </lineage>
</organism>